<comment type="caution">
    <text evidence="2">The sequence shown here is derived from an EMBL/GenBank/DDBJ whole genome shotgun (WGS) entry which is preliminary data.</text>
</comment>
<evidence type="ECO:0000313" key="3">
    <source>
        <dbReference type="Proteomes" id="UP000816034"/>
    </source>
</evidence>
<name>A0AA88GVG8_NAELO</name>
<dbReference type="AlphaFoldDB" id="A0AA88GVG8"/>
<gene>
    <name evidence="2" type="ORF">C9374_002208</name>
</gene>
<feature type="compositionally biased region" description="Low complexity" evidence="1">
    <location>
        <begin position="63"/>
        <end position="73"/>
    </location>
</feature>
<reference evidence="2 3" key="1">
    <citation type="journal article" date="2018" name="BMC Genomics">
        <title>The genome of Naegleria lovaniensis, the basis for a comparative approach to unravel pathogenicity factors of the human pathogenic amoeba N. fowleri.</title>
        <authorList>
            <person name="Liechti N."/>
            <person name="Schurch N."/>
            <person name="Bruggmann R."/>
            <person name="Wittwer M."/>
        </authorList>
    </citation>
    <scope>NUCLEOTIDE SEQUENCE [LARGE SCALE GENOMIC DNA]</scope>
    <source>
        <strain evidence="2 3">ATCC 30569</strain>
    </source>
</reference>
<feature type="compositionally biased region" description="Basic and acidic residues" evidence="1">
    <location>
        <begin position="25"/>
        <end position="37"/>
    </location>
</feature>
<dbReference type="RefSeq" id="XP_044550456.1">
    <property type="nucleotide sequence ID" value="XM_044691601.1"/>
</dbReference>
<proteinExistence type="predicted"/>
<dbReference type="Proteomes" id="UP000816034">
    <property type="component" value="Unassembled WGS sequence"/>
</dbReference>
<evidence type="ECO:0000313" key="2">
    <source>
        <dbReference type="EMBL" id="KAG2386464.1"/>
    </source>
</evidence>
<feature type="compositionally biased region" description="Polar residues" evidence="1">
    <location>
        <begin position="114"/>
        <end position="135"/>
    </location>
</feature>
<accession>A0AA88GVG8</accession>
<feature type="region of interest" description="Disordered" evidence="1">
    <location>
        <begin position="1"/>
        <end position="97"/>
    </location>
</feature>
<sequence length="435" mass="47722">MGSNTSSTLPRGNHSHSSDLDTEETTQKLRTSIDSKRHLQHTMIEASDASHTSFKPSARKTQSHSSIVVSSSDSTHHYMTSSNPLLKPKTRPSLSHPSLQVSNTYIHHVPSPLARSSNPITTLTSASHQQQSKCNQMFRMPSPQKGTSPSTYRYVEPTYSPEHSSHLISQYSSRPNVLAALNNHDTASNKFIPENENDSVMSEDDLSTVVSSRRGSVFSTTTSEVFSLPSSQSFLSTRRGSISVNGSSISSGISDDTNATQSNVSSDQHVFPSQHQYHQKNQEQQVNDTSSEENCIILNNKSNKSLVHSSSTNSLSSLTNYAYQPSPIQTLFQKNKLEHSSSEKTIAPRYGSLKSLPGAQHNPIHSKSASGAGFTSLFNPALDKKVIPEIPLLAVTKPNEPPCFSHLPRSVNKRCQQQAHRSGSAIKNRQYLDVQ</sequence>
<dbReference type="GeneID" id="68094664"/>
<feature type="region of interest" description="Disordered" evidence="1">
    <location>
        <begin position="247"/>
        <end position="291"/>
    </location>
</feature>
<feature type="region of interest" description="Disordered" evidence="1">
    <location>
        <begin position="109"/>
        <end position="150"/>
    </location>
</feature>
<organism evidence="2 3">
    <name type="scientific">Naegleria lovaniensis</name>
    <name type="common">Amoeba</name>
    <dbReference type="NCBI Taxonomy" id="51637"/>
    <lineage>
        <taxon>Eukaryota</taxon>
        <taxon>Discoba</taxon>
        <taxon>Heterolobosea</taxon>
        <taxon>Tetramitia</taxon>
        <taxon>Eutetramitia</taxon>
        <taxon>Vahlkampfiidae</taxon>
        <taxon>Naegleria</taxon>
    </lineage>
</organism>
<evidence type="ECO:0000256" key="1">
    <source>
        <dbReference type="SAM" id="MobiDB-lite"/>
    </source>
</evidence>
<dbReference type="EMBL" id="PYSW02000015">
    <property type="protein sequence ID" value="KAG2386464.1"/>
    <property type="molecule type" value="Genomic_DNA"/>
</dbReference>
<protein>
    <submittedName>
        <fullName evidence="2">Uncharacterized protein</fullName>
    </submittedName>
</protein>
<feature type="compositionally biased region" description="Polar residues" evidence="1">
    <location>
        <begin position="1"/>
        <end position="10"/>
    </location>
</feature>
<feature type="compositionally biased region" description="Polar residues" evidence="1">
    <location>
        <begin position="255"/>
        <end position="273"/>
    </location>
</feature>
<keyword evidence="3" id="KW-1185">Reference proteome</keyword>